<dbReference type="Gene3D" id="2.60.120.260">
    <property type="entry name" value="Galactose-binding domain-like"/>
    <property type="match status" value="1"/>
</dbReference>
<feature type="region of interest" description="Disordered" evidence="1">
    <location>
        <begin position="73"/>
        <end position="139"/>
    </location>
</feature>
<dbReference type="EMBL" id="JAAOAR010000630">
    <property type="protein sequence ID" value="KAF5576626.1"/>
    <property type="molecule type" value="Genomic_DNA"/>
</dbReference>
<organism evidence="3 4">
    <name type="scientific">Fusarium pseudoanthophilum</name>
    <dbReference type="NCBI Taxonomy" id="48495"/>
    <lineage>
        <taxon>Eukaryota</taxon>
        <taxon>Fungi</taxon>
        <taxon>Dikarya</taxon>
        <taxon>Ascomycota</taxon>
        <taxon>Pezizomycotina</taxon>
        <taxon>Sordariomycetes</taxon>
        <taxon>Hypocreomycetidae</taxon>
        <taxon>Hypocreales</taxon>
        <taxon>Nectriaceae</taxon>
        <taxon>Fusarium</taxon>
        <taxon>Fusarium fujikuroi species complex</taxon>
    </lineage>
</organism>
<dbReference type="AlphaFoldDB" id="A0A8H5KQH1"/>
<evidence type="ECO:0000313" key="4">
    <source>
        <dbReference type="Proteomes" id="UP000544095"/>
    </source>
</evidence>
<dbReference type="SUPFAM" id="SSF49785">
    <property type="entry name" value="Galactose-binding domain-like"/>
    <property type="match status" value="1"/>
</dbReference>
<keyword evidence="4" id="KW-1185">Reference proteome</keyword>
<feature type="chain" id="PRO_5034319740" description="CBM-cenC domain-containing protein" evidence="2">
    <location>
        <begin position="22"/>
        <end position="309"/>
    </location>
</feature>
<keyword evidence="2" id="KW-0732">Signal</keyword>
<protein>
    <recommendedName>
        <fullName evidence="5">CBM-cenC domain-containing protein</fullName>
    </recommendedName>
</protein>
<name>A0A8H5KQH1_9HYPO</name>
<reference evidence="3 4" key="1">
    <citation type="submission" date="2020-05" db="EMBL/GenBank/DDBJ databases">
        <title>Identification and distribution of gene clusters putatively required for synthesis of sphingolipid metabolism inhibitors in phylogenetically diverse species of the filamentous fungus Fusarium.</title>
        <authorList>
            <person name="Kim H.-S."/>
            <person name="Busman M."/>
            <person name="Brown D.W."/>
            <person name="Divon H."/>
            <person name="Uhlig S."/>
            <person name="Proctor R.H."/>
        </authorList>
    </citation>
    <scope>NUCLEOTIDE SEQUENCE [LARGE SCALE GENOMIC DNA]</scope>
    <source>
        <strain evidence="3 4">NRRL 25211</strain>
    </source>
</reference>
<accession>A0A8H5KQH1</accession>
<evidence type="ECO:0008006" key="5">
    <source>
        <dbReference type="Google" id="ProtNLM"/>
    </source>
</evidence>
<dbReference type="Proteomes" id="UP000544095">
    <property type="component" value="Unassembled WGS sequence"/>
</dbReference>
<feature type="signal peptide" evidence="2">
    <location>
        <begin position="1"/>
        <end position="21"/>
    </location>
</feature>
<evidence type="ECO:0000313" key="3">
    <source>
        <dbReference type="EMBL" id="KAF5576626.1"/>
    </source>
</evidence>
<dbReference type="InterPro" id="IPR008979">
    <property type="entry name" value="Galactose-bd-like_sf"/>
</dbReference>
<comment type="caution">
    <text evidence="3">The sequence shown here is derived from an EMBL/GenBank/DDBJ whole genome shotgun (WGS) entry which is preliminary data.</text>
</comment>
<sequence length="309" mass="32007">MKATRFSLTFVALALCGTGHAGPCKPRSSTALVGTTSTEATLSASTEISTATSVAEFSATDLSSIISESTTATATATSDSQLSSSTELSSSVTTETATATTSAAEFSSTVETLTASTTAEATTSEATTSEAPTTTTAEVSVPSNLFLNPSFDEPNADGEFDGSPWTLSDSASPLSVSISSVLAHSGSHSAYWSIDSTLQTGVVSQTVSLEQSQIYTLSYWWYVDEDAQPPNACYIFVDQTSTDGLTSTTASFQALTPTLPLKAWTKWETTFNSINIAPAKMGVTVLCDSVAGSGIKVAVDDIFITKLVT</sequence>
<evidence type="ECO:0000256" key="2">
    <source>
        <dbReference type="SAM" id="SignalP"/>
    </source>
</evidence>
<proteinExistence type="predicted"/>
<gene>
    <name evidence="3" type="ORF">FPANT_10845</name>
</gene>
<evidence type="ECO:0000256" key="1">
    <source>
        <dbReference type="SAM" id="MobiDB-lite"/>
    </source>
</evidence>